<dbReference type="Proteomes" id="UP001732700">
    <property type="component" value="Chromosome 3C"/>
</dbReference>
<keyword evidence="2" id="KW-1185">Reference proteome</keyword>
<reference evidence="1" key="1">
    <citation type="submission" date="2021-05" db="EMBL/GenBank/DDBJ databases">
        <authorList>
            <person name="Scholz U."/>
            <person name="Mascher M."/>
            <person name="Fiebig A."/>
        </authorList>
    </citation>
    <scope>NUCLEOTIDE SEQUENCE [LARGE SCALE GENOMIC DNA]</scope>
</reference>
<name>A0ACD5VW16_AVESA</name>
<protein>
    <submittedName>
        <fullName evidence="1">Uncharacterized protein</fullName>
    </submittedName>
</protein>
<evidence type="ECO:0000313" key="1">
    <source>
        <dbReference type="EnsemblPlants" id="AVESA.00010b.r2.3CG0507470.1.CDS.1"/>
    </source>
</evidence>
<proteinExistence type="predicted"/>
<evidence type="ECO:0000313" key="2">
    <source>
        <dbReference type="Proteomes" id="UP001732700"/>
    </source>
</evidence>
<reference evidence="1" key="2">
    <citation type="submission" date="2025-09" db="UniProtKB">
        <authorList>
            <consortium name="EnsemblPlants"/>
        </authorList>
    </citation>
    <scope>IDENTIFICATION</scope>
</reference>
<sequence>MQEDTTDVSGDAEYRDIANRTFASQGDAFQFYNSYALGKGFSVRKGYVEWDGANQKIILGKFVCSREGCREEKHMKRKREERKRRPRNITCRSIGNGST</sequence>
<accession>A0ACD5VW16</accession>
<dbReference type="EnsemblPlants" id="AVESA.00010b.r2.3CG0507470.1">
    <property type="protein sequence ID" value="AVESA.00010b.r2.3CG0507470.1.CDS.1"/>
    <property type="gene ID" value="AVESA.00010b.r2.3CG0507470"/>
</dbReference>
<organism evidence="1 2">
    <name type="scientific">Avena sativa</name>
    <name type="common">Oat</name>
    <dbReference type="NCBI Taxonomy" id="4498"/>
    <lineage>
        <taxon>Eukaryota</taxon>
        <taxon>Viridiplantae</taxon>
        <taxon>Streptophyta</taxon>
        <taxon>Embryophyta</taxon>
        <taxon>Tracheophyta</taxon>
        <taxon>Spermatophyta</taxon>
        <taxon>Magnoliopsida</taxon>
        <taxon>Liliopsida</taxon>
        <taxon>Poales</taxon>
        <taxon>Poaceae</taxon>
        <taxon>BOP clade</taxon>
        <taxon>Pooideae</taxon>
        <taxon>Poodae</taxon>
        <taxon>Poeae</taxon>
        <taxon>Poeae Chloroplast Group 1 (Aveneae type)</taxon>
        <taxon>Aveninae</taxon>
        <taxon>Avena</taxon>
    </lineage>
</organism>